<feature type="region of interest" description="Disordered" evidence="1">
    <location>
        <begin position="1"/>
        <end position="50"/>
    </location>
</feature>
<dbReference type="SUPFAM" id="SSF54909">
    <property type="entry name" value="Dimeric alpha+beta barrel"/>
    <property type="match status" value="1"/>
</dbReference>
<dbReference type="Proteomes" id="UP001321749">
    <property type="component" value="Unassembled WGS sequence"/>
</dbReference>
<name>A0AAV9HWG0_9PEZI</name>
<evidence type="ECO:0000313" key="3">
    <source>
        <dbReference type="Proteomes" id="UP001321749"/>
    </source>
</evidence>
<dbReference type="EMBL" id="MU864948">
    <property type="protein sequence ID" value="KAK4464480.1"/>
    <property type="molecule type" value="Genomic_DNA"/>
</dbReference>
<dbReference type="AlphaFoldDB" id="A0AAV9HWG0"/>
<accession>A0AAV9HWG0</accession>
<evidence type="ECO:0000313" key="2">
    <source>
        <dbReference type="EMBL" id="KAK4464480.1"/>
    </source>
</evidence>
<dbReference type="InterPro" id="IPR011008">
    <property type="entry name" value="Dimeric_a/b-barrel"/>
</dbReference>
<proteinExistence type="predicted"/>
<protein>
    <recommendedName>
        <fullName evidence="4">ABM domain-containing protein</fullName>
    </recommendedName>
</protein>
<comment type="caution">
    <text evidence="2">The sequence shown here is derived from an EMBL/GenBank/DDBJ whole genome shotgun (WGS) entry which is preliminary data.</text>
</comment>
<organism evidence="2 3">
    <name type="scientific">Cladorrhinum samala</name>
    <dbReference type="NCBI Taxonomy" id="585594"/>
    <lineage>
        <taxon>Eukaryota</taxon>
        <taxon>Fungi</taxon>
        <taxon>Dikarya</taxon>
        <taxon>Ascomycota</taxon>
        <taxon>Pezizomycotina</taxon>
        <taxon>Sordariomycetes</taxon>
        <taxon>Sordariomycetidae</taxon>
        <taxon>Sordariales</taxon>
        <taxon>Podosporaceae</taxon>
        <taxon>Cladorrhinum</taxon>
    </lineage>
</organism>
<gene>
    <name evidence="2" type="ORF">QBC42DRAFT_320054</name>
</gene>
<reference evidence="2" key="1">
    <citation type="journal article" date="2023" name="Mol. Phylogenet. Evol.">
        <title>Genome-scale phylogeny and comparative genomics of the fungal order Sordariales.</title>
        <authorList>
            <person name="Hensen N."/>
            <person name="Bonometti L."/>
            <person name="Westerberg I."/>
            <person name="Brannstrom I.O."/>
            <person name="Guillou S."/>
            <person name="Cros-Aarteil S."/>
            <person name="Calhoun S."/>
            <person name="Haridas S."/>
            <person name="Kuo A."/>
            <person name="Mondo S."/>
            <person name="Pangilinan J."/>
            <person name="Riley R."/>
            <person name="LaButti K."/>
            <person name="Andreopoulos B."/>
            <person name="Lipzen A."/>
            <person name="Chen C."/>
            <person name="Yan M."/>
            <person name="Daum C."/>
            <person name="Ng V."/>
            <person name="Clum A."/>
            <person name="Steindorff A."/>
            <person name="Ohm R.A."/>
            <person name="Martin F."/>
            <person name="Silar P."/>
            <person name="Natvig D.O."/>
            <person name="Lalanne C."/>
            <person name="Gautier V."/>
            <person name="Ament-Velasquez S.L."/>
            <person name="Kruys A."/>
            <person name="Hutchinson M.I."/>
            <person name="Powell A.J."/>
            <person name="Barry K."/>
            <person name="Miller A.N."/>
            <person name="Grigoriev I.V."/>
            <person name="Debuchy R."/>
            <person name="Gladieux P."/>
            <person name="Hiltunen Thoren M."/>
            <person name="Johannesson H."/>
        </authorList>
    </citation>
    <scope>NUCLEOTIDE SEQUENCE</scope>
    <source>
        <strain evidence="2">PSN324</strain>
    </source>
</reference>
<evidence type="ECO:0008006" key="4">
    <source>
        <dbReference type="Google" id="ProtNLM"/>
    </source>
</evidence>
<keyword evidence="3" id="KW-1185">Reference proteome</keyword>
<feature type="compositionally biased region" description="Low complexity" evidence="1">
    <location>
        <begin position="25"/>
        <end position="41"/>
    </location>
</feature>
<reference evidence="2" key="2">
    <citation type="submission" date="2023-06" db="EMBL/GenBank/DDBJ databases">
        <authorList>
            <consortium name="Lawrence Berkeley National Laboratory"/>
            <person name="Mondo S.J."/>
            <person name="Hensen N."/>
            <person name="Bonometti L."/>
            <person name="Westerberg I."/>
            <person name="Brannstrom I.O."/>
            <person name="Guillou S."/>
            <person name="Cros-Aarteil S."/>
            <person name="Calhoun S."/>
            <person name="Haridas S."/>
            <person name="Kuo A."/>
            <person name="Pangilinan J."/>
            <person name="Riley R."/>
            <person name="Labutti K."/>
            <person name="Andreopoulos B."/>
            <person name="Lipzen A."/>
            <person name="Chen C."/>
            <person name="Yanf M."/>
            <person name="Daum C."/>
            <person name="Ng V."/>
            <person name="Clum A."/>
            <person name="Steindorff A."/>
            <person name="Ohm R."/>
            <person name="Martin F."/>
            <person name="Silar P."/>
            <person name="Natvig D."/>
            <person name="Lalanne C."/>
            <person name="Gautier V."/>
            <person name="Ament-Velasquez S.L."/>
            <person name="Kruys A."/>
            <person name="Hutchinson M.I."/>
            <person name="Powell A.J."/>
            <person name="Barry K."/>
            <person name="Miller A.N."/>
            <person name="Grigoriev I.V."/>
            <person name="Debuchy R."/>
            <person name="Gladieux P."/>
            <person name="Thoren M.H."/>
            <person name="Johannesson H."/>
        </authorList>
    </citation>
    <scope>NUCLEOTIDE SEQUENCE</scope>
    <source>
        <strain evidence="2">PSN324</strain>
    </source>
</reference>
<dbReference type="Gene3D" id="3.30.70.100">
    <property type="match status" value="1"/>
</dbReference>
<sequence length="154" mass="17316">MSFRSLPDYGLNDNLGGPTDGKNDTTSTSKPSSTSPPTSNSEGDSDHPVDIITTLGVYPETKELVEEHLIKLGKQIEQEEPDCLQWEVFYLSATGELVLIERFKNLAAAEYHWQMKYNQNLLSYLAEQGWLSGQPDMKRLKSRGGFAFRSRLTN</sequence>
<evidence type="ECO:0000256" key="1">
    <source>
        <dbReference type="SAM" id="MobiDB-lite"/>
    </source>
</evidence>